<reference evidence="1 2" key="1">
    <citation type="journal article" date="2015" name="Nature">
        <title>rRNA introns, odd ribosomes, and small enigmatic genomes across a large radiation of phyla.</title>
        <authorList>
            <person name="Brown C.T."/>
            <person name="Hug L.A."/>
            <person name="Thomas B.C."/>
            <person name="Sharon I."/>
            <person name="Castelle C.J."/>
            <person name="Singh A."/>
            <person name="Wilkins M.J."/>
            <person name="Williams K.H."/>
            <person name="Banfield J.F."/>
        </authorList>
    </citation>
    <scope>NUCLEOTIDE SEQUENCE [LARGE SCALE GENOMIC DNA]</scope>
</reference>
<dbReference type="AlphaFoldDB" id="A0A0G1MGE8"/>
<evidence type="ECO:0000313" key="1">
    <source>
        <dbReference type="EMBL" id="KKU07319.1"/>
    </source>
</evidence>
<name>A0A0G1MGE8_9BACT</name>
<gene>
    <name evidence="1" type="ORF">UX10_C0012G0001</name>
</gene>
<dbReference type="Proteomes" id="UP000033999">
    <property type="component" value="Unassembled WGS sequence"/>
</dbReference>
<dbReference type="EMBL" id="LCKX01000012">
    <property type="protein sequence ID" value="KKU07319.1"/>
    <property type="molecule type" value="Genomic_DNA"/>
</dbReference>
<proteinExistence type="predicted"/>
<comment type="caution">
    <text evidence="1">The sequence shown here is derived from an EMBL/GenBank/DDBJ whole genome shotgun (WGS) entry which is preliminary data.</text>
</comment>
<organism evidence="1 2">
    <name type="scientific">Candidatus Magasanikbacteria bacterium GW2011_GWA2_45_39</name>
    <dbReference type="NCBI Taxonomy" id="1619041"/>
    <lineage>
        <taxon>Bacteria</taxon>
        <taxon>Candidatus Magasanikiibacteriota</taxon>
    </lineage>
</organism>
<sequence>MSLLCQYIKTSYLNAKNAQKNRRFVRVVESVQELLETILIIFCLFLCDVKTYKLVTKNFRVCSLAIYLIILVNCKDDPEIEAISVVVQIPDLLMRQKYGGNAGVAPNICKRTASGSGIHLQRY</sequence>
<accession>A0A0G1MGE8</accession>
<protein>
    <submittedName>
        <fullName evidence="1">Uncharacterized protein</fullName>
    </submittedName>
</protein>
<evidence type="ECO:0000313" key="2">
    <source>
        <dbReference type="Proteomes" id="UP000033999"/>
    </source>
</evidence>